<feature type="coiled-coil region" evidence="6">
    <location>
        <begin position="178"/>
        <end position="205"/>
    </location>
</feature>
<name>A0ABU6R718_9FABA</name>
<gene>
    <name evidence="9" type="ORF">PIB30_014341</name>
</gene>
<evidence type="ECO:0000256" key="2">
    <source>
        <dbReference type="ARBA" id="ARBA00023015"/>
    </source>
</evidence>
<evidence type="ECO:0000259" key="8">
    <source>
        <dbReference type="PROSITE" id="PS51369"/>
    </source>
</evidence>
<keyword evidence="10" id="KW-1185">Reference proteome</keyword>
<dbReference type="InterPro" id="IPR017887">
    <property type="entry name" value="TF_TCP_subgr"/>
</dbReference>
<sequence>MPATVAALLRHCSSISEMRLLLAKVIYDKMIESSRCFGVVTMSSIEEAETAKQQIDGNGRDYNCEVVEKSIGETLGNFLEGDWQRRKKRLSNEIACKFFDLQDMLGFDKASNTLEWLLTKSKRTIKELAGSKQQSSSGNNNGGGVANNIKNFSFSSFHEGEDDEVDSVINQQLLITDIDDMRRREQKEEELRAKMKESKEKARARASGYYEYDFRGPTQRIWSSPARNMQRQGRNRNPREGYGLFLEKVTKPRVDEVNIGANLNRKRS</sequence>
<dbReference type="EMBL" id="JASCZI010030246">
    <property type="protein sequence ID" value="MED6119734.1"/>
    <property type="molecule type" value="Genomic_DNA"/>
</dbReference>
<dbReference type="InterPro" id="IPR005333">
    <property type="entry name" value="Transcription_factor_TCP"/>
</dbReference>
<protein>
    <recommendedName>
        <fullName evidence="8">TCP domain-containing protein</fullName>
    </recommendedName>
</protein>
<dbReference type="Proteomes" id="UP001341840">
    <property type="component" value="Unassembled WGS sequence"/>
</dbReference>
<proteinExistence type="predicted"/>
<dbReference type="Pfam" id="PF03634">
    <property type="entry name" value="TCP"/>
    <property type="match status" value="1"/>
</dbReference>
<comment type="subcellular location">
    <subcellularLocation>
        <location evidence="1">Nucleus</location>
    </subcellularLocation>
</comment>
<accession>A0ABU6R718</accession>
<evidence type="ECO:0000256" key="3">
    <source>
        <dbReference type="ARBA" id="ARBA00023125"/>
    </source>
</evidence>
<organism evidence="9 10">
    <name type="scientific">Stylosanthes scabra</name>
    <dbReference type="NCBI Taxonomy" id="79078"/>
    <lineage>
        <taxon>Eukaryota</taxon>
        <taxon>Viridiplantae</taxon>
        <taxon>Streptophyta</taxon>
        <taxon>Embryophyta</taxon>
        <taxon>Tracheophyta</taxon>
        <taxon>Spermatophyta</taxon>
        <taxon>Magnoliopsida</taxon>
        <taxon>eudicotyledons</taxon>
        <taxon>Gunneridae</taxon>
        <taxon>Pentapetalae</taxon>
        <taxon>rosids</taxon>
        <taxon>fabids</taxon>
        <taxon>Fabales</taxon>
        <taxon>Fabaceae</taxon>
        <taxon>Papilionoideae</taxon>
        <taxon>50 kb inversion clade</taxon>
        <taxon>dalbergioids sensu lato</taxon>
        <taxon>Dalbergieae</taxon>
        <taxon>Pterocarpus clade</taxon>
        <taxon>Stylosanthes</taxon>
    </lineage>
</organism>
<feature type="domain" description="TCP" evidence="8">
    <location>
        <begin position="59"/>
        <end position="128"/>
    </location>
</feature>
<keyword evidence="2" id="KW-0805">Transcription regulation</keyword>
<reference evidence="9 10" key="1">
    <citation type="journal article" date="2023" name="Plants (Basel)">
        <title>Bridging the Gap: Combining Genomics and Transcriptomics Approaches to Understand Stylosanthes scabra, an Orphan Legume from the Brazilian Caatinga.</title>
        <authorList>
            <person name="Ferreira-Neto J.R.C."/>
            <person name="da Silva M.D."/>
            <person name="Binneck E."/>
            <person name="de Melo N.F."/>
            <person name="da Silva R.H."/>
            <person name="de Melo A.L.T.M."/>
            <person name="Pandolfi V."/>
            <person name="Bustamante F.O."/>
            <person name="Brasileiro-Vidal A.C."/>
            <person name="Benko-Iseppon A.M."/>
        </authorList>
    </citation>
    <scope>NUCLEOTIDE SEQUENCE [LARGE SCALE GENOMIC DNA]</scope>
    <source>
        <tissue evidence="9">Leaves</tissue>
    </source>
</reference>
<keyword evidence="6" id="KW-0175">Coiled coil</keyword>
<keyword evidence="5" id="KW-0539">Nucleus</keyword>
<dbReference type="PANTHER" id="PTHR31072:SF224">
    <property type="entry name" value="TRANSCRIPTION FACTOR TCP1"/>
    <property type="match status" value="1"/>
</dbReference>
<evidence type="ECO:0000313" key="10">
    <source>
        <dbReference type="Proteomes" id="UP001341840"/>
    </source>
</evidence>
<keyword evidence="3" id="KW-0238">DNA-binding</keyword>
<evidence type="ECO:0000256" key="4">
    <source>
        <dbReference type="ARBA" id="ARBA00023163"/>
    </source>
</evidence>
<keyword evidence="4" id="KW-0804">Transcription</keyword>
<evidence type="ECO:0000256" key="6">
    <source>
        <dbReference type="SAM" id="Coils"/>
    </source>
</evidence>
<dbReference type="PANTHER" id="PTHR31072">
    <property type="entry name" value="TRANSCRIPTION FACTOR TCP4-RELATED"/>
    <property type="match status" value="1"/>
</dbReference>
<comment type="caution">
    <text evidence="9">The sequence shown here is derived from an EMBL/GenBank/DDBJ whole genome shotgun (WGS) entry which is preliminary data.</text>
</comment>
<evidence type="ECO:0000313" key="9">
    <source>
        <dbReference type="EMBL" id="MED6119734.1"/>
    </source>
</evidence>
<evidence type="ECO:0000256" key="1">
    <source>
        <dbReference type="ARBA" id="ARBA00004123"/>
    </source>
</evidence>
<feature type="compositionally biased region" description="Polar residues" evidence="7">
    <location>
        <begin position="222"/>
        <end position="232"/>
    </location>
</feature>
<evidence type="ECO:0000256" key="7">
    <source>
        <dbReference type="SAM" id="MobiDB-lite"/>
    </source>
</evidence>
<evidence type="ECO:0000256" key="5">
    <source>
        <dbReference type="ARBA" id="ARBA00023242"/>
    </source>
</evidence>
<feature type="region of interest" description="Disordered" evidence="7">
    <location>
        <begin position="222"/>
        <end position="242"/>
    </location>
</feature>
<dbReference type="PROSITE" id="PS51369">
    <property type="entry name" value="TCP"/>
    <property type="match status" value="1"/>
</dbReference>